<dbReference type="Gene3D" id="3.30.1380.10">
    <property type="match status" value="1"/>
</dbReference>
<dbReference type="InterPro" id="IPR003709">
    <property type="entry name" value="VanY-like_core_dom"/>
</dbReference>
<dbReference type="PANTHER" id="PTHR34385">
    <property type="entry name" value="D-ALANYL-D-ALANINE CARBOXYPEPTIDASE"/>
    <property type="match status" value="1"/>
</dbReference>
<proteinExistence type="predicted"/>
<protein>
    <submittedName>
        <fullName evidence="2">M15 family metallopeptidase</fullName>
    </submittedName>
</protein>
<feature type="domain" description="D-alanyl-D-alanine carboxypeptidase-like core" evidence="1">
    <location>
        <begin position="24"/>
        <end position="179"/>
    </location>
</feature>
<dbReference type="InterPro" id="IPR052179">
    <property type="entry name" value="DD-CPase-like"/>
</dbReference>
<dbReference type="Pfam" id="PF02557">
    <property type="entry name" value="VanY"/>
    <property type="match status" value="1"/>
</dbReference>
<evidence type="ECO:0000313" key="3">
    <source>
        <dbReference type="Proteomes" id="UP001500359"/>
    </source>
</evidence>
<dbReference type="SUPFAM" id="SSF55166">
    <property type="entry name" value="Hedgehog/DD-peptidase"/>
    <property type="match status" value="1"/>
</dbReference>
<dbReference type="PANTHER" id="PTHR34385:SF1">
    <property type="entry name" value="PEPTIDOGLYCAN L-ALANYL-D-GLUTAMATE ENDOPEPTIDASE CWLK"/>
    <property type="match status" value="1"/>
</dbReference>
<dbReference type="Proteomes" id="UP001500359">
    <property type="component" value="Unassembled WGS sequence"/>
</dbReference>
<comment type="caution">
    <text evidence="2">The sequence shown here is derived from an EMBL/GenBank/DDBJ whole genome shotgun (WGS) entry which is preliminary data.</text>
</comment>
<name>A0ABP3X1I0_9ALTE</name>
<accession>A0ABP3X1I0</accession>
<dbReference type="CDD" id="cd14847">
    <property type="entry name" value="DD-carboxypeptidase_like"/>
    <property type="match status" value="1"/>
</dbReference>
<dbReference type="EMBL" id="BAAAFD010000011">
    <property type="protein sequence ID" value="GAA0859419.1"/>
    <property type="molecule type" value="Genomic_DNA"/>
</dbReference>
<dbReference type="InterPro" id="IPR009045">
    <property type="entry name" value="Zn_M74/Hedgehog-like"/>
</dbReference>
<dbReference type="RefSeq" id="WP_343861946.1">
    <property type="nucleotide sequence ID" value="NZ_BAAAFD010000011.1"/>
</dbReference>
<organism evidence="2 3">
    <name type="scientific">Aliiglaciecola litoralis</name>
    <dbReference type="NCBI Taxonomy" id="582857"/>
    <lineage>
        <taxon>Bacteria</taxon>
        <taxon>Pseudomonadati</taxon>
        <taxon>Pseudomonadota</taxon>
        <taxon>Gammaproteobacteria</taxon>
        <taxon>Alteromonadales</taxon>
        <taxon>Alteromonadaceae</taxon>
        <taxon>Aliiglaciecola</taxon>
    </lineage>
</organism>
<evidence type="ECO:0000313" key="2">
    <source>
        <dbReference type="EMBL" id="GAA0859419.1"/>
    </source>
</evidence>
<keyword evidence="3" id="KW-1185">Reference proteome</keyword>
<gene>
    <name evidence="2" type="ORF">GCM10009114_32820</name>
</gene>
<evidence type="ECO:0000259" key="1">
    <source>
        <dbReference type="Pfam" id="PF02557"/>
    </source>
</evidence>
<reference evidence="3" key="1">
    <citation type="journal article" date="2019" name="Int. J. Syst. Evol. Microbiol.">
        <title>The Global Catalogue of Microorganisms (GCM) 10K type strain sequencing project: providing services to taxonomists for standard genome sequencing and annotation.</title>
        <authorList>
            <consortium name="The Broad Institute Genomics Platform"/>
            <consortium name="The Broad Institute Genome Sequencing Center for Infectious Disease"/>
            <person name="Wu L."/>
            <person name="Ma J."/>
        </authorList>
    </citation>
    <scope>NUCLEOTIDE SEQUENCE [LARGE SCALE GENOMIC DNA]</scope>
    <source>
        <strain evidence="3">JCM 15896</strain>
    </source>
</reference>
<sequence>MKFSAQQWMGVSDSHIVKMQHNHGLISKVKDAFEAMQAAAAKDGIDLQLVSSFRSFERQLAIWQSKWLGQKPILDIHGQALDIDELEDIQKIHGIMTWSALPGASRHHWGTDLDVYDKQRVDSCDTPFELVSQEYELGGPCYDLSCWLDEHAQRFEFYRPYHRYNGGVAPEAWHLSYRPIATDIIKQLDINALKMQIASIDIGGKAMILQYLDSLFERYTLNGLEK</sequence>